<dbReference type="EMBL" id="QTSX02005763">
    <property type="protein sequence ID" value="KAJ9057838.1"/>
    <property type="molecule type" value="Genomic_DNA"/>
</dbReference>
<name>A0ACC2S6C1_9FUNG</name>
<proteinExistence type="predicted"/>
<dbReference type="Proteomes" id="UP001165960">
    <property type="component" value="Unassembled WGS sequence"/>
</dbReference>
<accession>A0ACC2S6C1</accession>
<keyword evidence="2" id="KW-1185">Reference proteome</keyword>
<evidence type="ECO:0000313" key="2">
    <source>
        <dbReference type="Proteomes" id="UP001165960"/>
    </source>
</evidence>
<sequence length="143" mass="16100">MILCRDLLLMPDLCLPMGTFDSMAAHLEKLCNKIGGIQALLPQEYHYISDFMVDCVVLACVYPLDYGLWWVDSNYLMIPIPFVKFSQQSIAVHCLYLQVVTFLFAKGHQFLFVSLCNQQKSGQQPVVNPKSKQGSGSSSSEQE</sequence>
<organism evidence="1 2">
    <name type="scientific">Entomophthora muscae</name>
    <dbReference type="NCBI Taxonomy" id="34485"/>
    <lineage>
        <taxon>Eukaryota</taxon>
        <taxon>Fungi</taxon>
        <taxon>Fungi incertae sedis</taxon>
        <taxon>Zoopagomycota</taxon>
        <taxon>Entomophthoromycotina</taxon>
        <taxon>Entomophthoromycetes</taxon>
        <taxon>Entomophthorales</taxon>
        <taxon>Entomophthoraceae</taxon>
        <taxon>Entomophthora</taxon>
    </lineage>
</organism>
<reference evidence="1" key="1">
    <citation type="submission" date="2022-04" db="EMBL/GenBank/DDBJ databases">
        <title>Genome of the entomopathogenic fungus Entomophthora muscae.</title>
        <authorList>
            <person name="Elya C."/>
            <person name="Lovett B.R."/>
            <person name="Lee E."/>
            <person name="Macias A.M."/>
            <person name="Hajek A.E."/>
            <person name="De Bivort B.L."/>
            <person name="Kasson M.T."/>
            <person name="De Fine Licht H.H."/>
            <person name="Stajich J.E."/>
        </authorList>
    </citation>
    <scope>NUCLEOTIDE SEQUENCE</scope>
    <source>
        <strain evidence="1">Berkeley</strain>
    </source>
</reference>
<evidence type="ECO:0000313" key="1">
    <source>
        <dbReference type="EMBL" id="KAJ9057838.1"/>
    </source>
</evidence>
<gene>
    <name evidence="1" type="ORF">DSO57_1018879</name>
</gene>
<comment type="caution">
    <text evidence="1">The sequence shown here is derived from an EMBL/GenBank/DDBJ whole genome shotgun (WGS) entry which is preliminary data.</text>
</comment>
<protein>
    <submittedName>
        <fullName evidence="1">Uncharacterized protein</fullName>
    </submittedName>
</protein>